<dbReference type="EC" id="2.7.1.138" evidence="22"/>
<dbReference type="InterPro" id="IPR017438">
    <property type="entry name" value="ATP-NAD_kinase_N"/>
</dbReference>
<evidence type="ECO:0000256" key="7">
    <source>
        <dbReference type="ARBA" id="ARBA00022741"/>
    </source>
</evidence>
<dbReference type="UniPathway" id="UPA00230"/>
<dbReference type="PANTHER" id="PTHR12358">
    <property type="entry name" value="SPHINGOSINE KINASE"/>
    <property type="match status" value="1"/>
</dbReference>
<dbReference type="EC" id="2.7.1.94" evidence="23"/>
<dbReference type="GO" id="GO:0046486">
    <property type="term" value="P:glycerolipid metabolic process"/>
    <property type="evidence" value="ECO:0007669"/>
    <property type="project" value="UniProtKB-UniPathway"/>
</dbReference>
<dbReference type="PANTHER" id="PTHR12358:SF31">
    <property type="entry name" value="ACYLGLYCEROL KINASE, MITOCHONDRIAL"/>
    <property type="match status" value="1"/>
</dbReference>
<protein>
    <recommendedName>
        <fullName evidence="24">Acylglycerol kinase, mitochondrial</fullName>
        <ecNumber evidence="5">2.7.1.107</ecNumber>
        <ecNumber evidence="22">2.7.1.138</ecNumber>
        <ecNumber evidence="23">2.7.1.94</ecNumber>
    </recommendedName>
    <alternativeName>
        <fullName evidence="25">Multiple substrate lipid kinase</fullName>
    </alternativeName>
</protein>
<evidence type="ECO:0000256" key="11">
    <source>
        <dbReference type="ARBA" id="ARBA00023098"/>
    </source>
</evidence>
<evidence type="ECO:0000256" key="8">
    <source>
        <dbReference type="ARBA" id="ARBA00022777"/>
    </source>
</evidence>
<evidence type="ECO:0000256" key="6">
    <source>
        <dbReference type="ARBA" id="ARBA00022679"/>
    </source>
</evidence>
<evidence type="ECO:0000256" key="19">
    <source>
        <dbReference type="ARBA" id="ARBA00024556"/>
    </source>
</evidence>
<evidence type="ECO:0000256" key="27">
    <source>
        <dbReference type="ARBA" id="ARBA00048034"/>
    </source>
</evidence>
<dbReference type="InterPro" id="IPR001206">
    <property type="entry name" value="Diacylglycerol_kinase_cat_dom"/>
</dbReference>
<comment type="subcellular location">
    <subcellularLocation>
        <location evidence="3">Mitochondrion inner membrane</location>
        <topology evidence="3">Peripheral membrane protein</topology>
    </subcellularLocation>
    <subcellularLocation>
        <location evidence="2">Mitochondrion intermembrane space</location>
    </subcellularLocation>
</comment>
<reference evidence="31" key="1">
    <citation type="submission" date="2021-01" db="UniProtKB">
        <authorList>
            <consortium name="EnsemblMetazoa"/>
        </authorList>
    </citation>
    <scope>IDENTIFICATION</scope>
</reference>
<evidence type="ECO:0000256" key="9">
    <source>
        <dbReference type="ARBA" id="ARBA00022792"/>
    </source>
</evidence>
<comment type="catalytic activity">
    <reaction evidence="27">
        <text>an N-acylsphing-4-enine + ATP = an N-acylsphing-4-enine 1-phosphate + ADP + H(+)</text>
        <dbReference type="Rhea" id="RHEA:17929"/>
        <dbReference type="ChEBI" id="CHEBI:15378"/>
        <dbReference type="ChEBI" id="CHEBI:30616"/>
        <dbReference type="ChEBI" id="CHEBI:52639"/>
        <dbReference type="ChEBI" id="CHEBI:57674"/>
        <dbReference type="ChEBI" id="CHEBI:456216"/>
        <dbReference type="EC" id="2.7.1.138"/>
    </reaction>
    <physiologicalReaction direction="left-to-right" evidence="27">
        <dbReference type="Rhea" id="RHEA:17930"/>
    </physiologicalReaction>
</comment>
<keyword evidence="6" id="KW-0808">Transferase</keyword>
<comment type="pathway">
    <text evidence="4">Lipid metabolism; glycerolipid metabolism.</text>
</comment>
<dbReference type="GO" id="GO:0001729">
    <property type="term" value="F:ceramide kinase activity"/>
    <property type="evidence" value="ECO:0007669"/>
    <property type="project" value="UniProtKB-EC"/>
</dbReference>
<evidence type="ECO:0000256" key="4">
    <source>
        <dbReference type="ARBA" id="ARBA00005175"/>
    </source>
</evidence>
<proteinExistence type="inferred from homology"/>
<dbReference type="InParanoid" id="A0A7M7Q875"/>
<dbReference type="Proteomes" id="UP000002358">
    <property type="component" value="Chromosome 3"/>
</dbReference>
<dbReference type="CTD" id="326168"/>
<dbReference type="OrthoDB" id="9979394at2759"/>
<dbReference type="OMA" id="HWKKTTF"/>
<comment type="catalytic activity">
    <reaction evidence="19">
        <text>2-(5Z,8Z,11Z,14Z-eicosatetraenoyl)-glycerol + ATP = 2-(5Z,8Z,11Z,14Z-eicosatetraenoyl)-sn-glycero-3-phosphate + ADP + H(+)</text>
        <dbReference type="Rhea" id="RHEA:43316"/>
        <dbReference type="ChEBI" id="CHEBI:15378"/>
        <dbReference type="ChEBI" id="CHEBI:30616"/>
        <dbReference type="ChEBI" id="CHEBI:52392"/>
        <dbReference type="ChEBI" id="CHEBI:78209"/>
        <dbReference type="ChEBI" id="CHEBI:456216"/>
    </reaction>
    <physiologicalReaction direction="left-to-right" evidence="19">
        <dbReference type="Rhea" id="RHEA:43317"/>
    </physiologicalReaction>
</comment>
<keyword evidence="8" id="KW-0418">Kinase</keyword>
<dbReference type="InterPro" id="IPR050187">
    <property type="entry name" value="Lipid_Phosphate_FormReg"/>
</dbReference>
<dbReference type="SMR" id="A0A7M7Q875"/>
<evidence type="ECO:0000256" key="23">
    <source>
        <dbReference type="ARBA" id="ARBA00026098"/>
    </source>
</evidence>
<evidence type="ECO:0000256" key="5">
    <source>
        <dbReference type="ARBA" id="ARBA00012133"/>
    </source>
</evidence>
<keyword evidence="12" id="KW-0496">Mitochondrion</keyword>
<comment type="catalytic activity">
    <reaction evidence="16">
        <text>1-(5Z,8Z,11Z,14Z-eicosatetraenoyl)-sn-glycerol + ATP = 1-(5Z,8Z,11Z,14Z-eicosatetraenoyl)-sn-glycero-3-phosphate + ADP + H(+)</text>
        <dbReference type="Rhea" id="RHEA:43328"/>
        <dbReference type="ChEBI" id="CHEBI:15378"/>
        <dbReference type="ChEBI" id="CHEBI:30616"/>
        <dbReference type="ChEBI" id="CHEBI:34071"/>
        <dbReference type="ChEBI" id="CHEBI:74938"/>
        <dbReference type="ChEBI" id="CHEBI:456216"/>
    </reaction>
    <physiologicalReaction direction="left-to-right" evidence="16">
        <dbReference type="Rhea" id="RHEA:43329"/>
    </physiologicalReaction>
</comment>
<sequence length="437" mass="49668">MARVINFFKIIRNNWKKSVVGAAAFSYGVSYSMDAYETEQIMREYCEEAAKYGDQPLPTQLKPQHVTVILNPVAKKRKAKKLFEKYCEPLLHLAGFAVTIIQTQSENQARNLIANLNTHTDAIVVAGGDGTLSDVVTGIMRKYKNNASAAKQCPIGILPLGQTNRVADSLFNGYEDLAEVRELADATMAVIRGKTKLMDVLEVELLEKDSEQAPESIYAIGAIEWGAWKDAHSRQDKYWYWGSLRRYVTYVFNGYKSDINWDCNGVIRYSDPCSGCSKCCQEQEKQSPSGRRWWHSFVPIIKKTDEKAIDYSKVINENCGVIREIPVSATELRITTQNVDQKNNRLIPSVTIELGPDSVNYTDFVTEGWRRIKGIKTLVNKTLEAKDIEIHPLKSDEFADKESSFYIDNEEFELKPAKFRLIPKNVKVFCLDDQEKK</sequence>
<evidence type="ECO:0000256" key="28">
    <source>
        <dbReference type="ARBA" id="ARBA00048663"/>
    </source>
</evidence>
<dbReference type="GO" id="GO:0005758">
    <property type="term" value="C:mitochondrial intermembrane space"/>
    <property type="evidence" value="ECO:0007669"/>
    <property type="project" value="UniProtKB-SubCell"/>
</dbReference>
<comment type="cofactor">
    <cofactor evidence="1">
        <name>Mg(2+)</name>
        <dbReference type="ChEBI" id="CHEBI:18420"/>
    </cofactor>
</comment>
<evidence type="ECO:0000256" key="22">
    <source>
        <dbReference type="ARBA" id="ARBA00026096"/>
    </source>
</evidence>
<evidence type="ECO:0000256" key="18">
    <source>
        <dbReference type="ARBA" id="ARBA00024512"/>
    </source>
</evidence>
<comment type="catalytic activity">
    <reaction evidence="26">
        <text>a 2-acylglycerol + ATP = a 2-acyl-sn-glycerol 3-phosphate + ADP + H(+)</text>
        <dbReference type="Rhea" id="RHEA:39847"/>
        <dbReference type="ChEBI" id="CHEBI:15378"/>
        <dbReference type="ChEBI" id="CHEBI:17389"/>
        <dbReference type="ChEBI" id="CHEBI:30616"/>
        <dbReference type="ChEBI" id="CHEBI:64982"/>
        <dbReference type="ChEBI" id="CHEBI:456216"/>
    </reaction>
    <physiologicalReaction direction="left-to-right" evidence="26">
        <dbReference type="Rhea" id="RHEA:39848"/>
    </physiologicalReaction>
</comment>
<dbReference type="PROSITE" id="PS50146">
    <property type="entry name" value="DAGK"/>
    <property type="match status" value="1"/>
</dbReference>
<organism evidence="31 32">
    <name type="scientific">Nasonia vitripennis</name>
    <name type="common">Parasitic wasp</name>
    <dbReference type="NCBI Taxonomy" id="7425"/>
    <lineage>
        <taxon>Eukaryota</taxon>
        <taxon>Metazoa</taxon>
        <taxon>Ecdysozoa</taxon>
        <taxon>Arthropoda</taxon>
        <taxon>Hexapoda</taxon>
        <taxon>Insecta</taxon>
        <taxon>Pterygota</taxon>
        <taxon>Neoptera</taxon>
        <taxon>Endopterygota</taxon>
        <taxon>Hymenoptera</taxon>
        <taxon>Apocrita</taxon>
        <taxon>Proctotrupomorpha</taxon>
        <taxon>Chalcidoidea</taxon>
        <taxon>Pteromalidae</taxon>
        <taxon>Pteromalinae</taxon>
        <taxon>Nasonia</taxon>
    </lineage>
</organism>
<feature type="domain" description="DAGKc" evidence="30">
    <location>
        <begin position="61"/>
        <end position="208"/>
    </location>
</feature>
<evidence type="ECO:0000256" key="25">
    <source>
        <dbReference type="ARBA" id="ARBA00030553"/>
    </source>
</evidence>
<dbReference type="GeneID" id="100118806"/>
<dbReference type="GO" id="GO:0005524">
    <property type="term" value="F:ATP binding"/>
    <property type="evidence" value="ECO:0007669"/>
    <property type="project" value="UniProtKB-KW"/>
</dbReference>
<evidence type="ECO:0000256" key="3">
    <source>
        <dbReference type="ARBA" id="ARBA00004637"/>
    </source>
</evidence>
<comment type="catalytic activity">
    <reaction evidence="14">
        <text>1,2-di-(9Z-octadecenoyl)-sn-glycerol + ATP = 1,2-di-(9Z-octadecenoyl)-sn-glycero-3-phosphate + ADP + H(+)</text>
        <dbReference type="Rhea" id="RHEA:40327"/>
        <dbReference type="ChEBI" id="CHEBI:15378"/>
        <dbReference type="ChEBI" id="CHEBI:30616"/>
        <dbReference type="ChEBI" id="CHEBI:52333"/>
        <dbReference type="ChEBI" id="CHEBI:74546"/>
        <dbReference type="ChEBI" id="CHEBI:456216"/>
    </reaction>
    <physiologicalReaction direction="left-to-right" evidence="14">
        <dbReference type="Rhea" id="RHEA:40328"/>
    </physiologicalReaction>
</comment>
<dbReference type="EnsemblMetazoa" id="XM_031927621">
    <property type="protein sequence ID" value="XP_031783481"/>
    <property type="gene ID" value="LOC100118806"/>
</dbReference>
<keyword evidence="13" id="KW-0472">Membrane</keyword>
<comment type="catalytic activity">
    <reaction evidence="17">
        <text>1-(9Z-octadecenoyl)-sn-glycerol + ATP = 1-(9Z-octadecenoyl)-sn-glycero-3-phosphate + ADP + H(+)</text>
        <dbReference type="Rhea" id="RHEA:41079"/>
        <dbReference type="ChEBI" id="CHEBI:15378"/>
        <dbReference type="ChEBI" id="CHEBI:30616"/>
        <dbReference type="ChEBI" id="CHEBI:74544"/>
        <dbReference type="ChEBI" id="CHEBI:75757"/>
        <dbReference type="ChEBI" id="CHEBI:456216"/>
    </reaction>
    <physiologicalReaction direction="left-to-right" evidence="17">
        <dbReference type="Rhea" id="RHEA:41080"/>
    </physiologicalReaction>
</comment>
<name>A0A7M7Q875_NASVI</name>
<comment type="catalytic activity">
    <reaction evidence="28">
        <text>a monoacylglycerol + ATP = a monoacyl-sn-glycero-3-phosphate + ADP + H(+)</text>
        <dbReference type="Rhea" id="RHEA:19293"/>
        <dbReference type="ChEBI" id="CHEBI:15378"/>
        <dbReference type="ChEBI" id="CHEBI:17408"/>
        <dbReference type="ChEBI" id="CHEBI:30616"/>
        <dbReference type="ChEBI" id="CHEBI:77589"/>
        <dbReference type="ChEBI" id="CHEBI:456216"/>
        <dbReference type="EC" id="2.7.1.94"/>
    </reaction>
    <physiologicalReaction direction="left-to-right" evidence="28">
        <dbReference type="Rhea" id="RHEA:19294"/>
    </physiologicalReaction>
</comment>
<dbReference type="GO" id="GO:0005743">
    <property type="term" value="C:mitochondrial inner membrane"/>
    <property type="evidence" value="ECO:0007669"/>
    <property type="project" value="UniProtKB-SubCell"/>
</dbReference>
<dbReference type="GO" id="GO:0046513">
    <property type="term" value="P:ceramide biosynthetic process"/>
    <property type="evidence" value="ECO:0007669"/>
    <property type="project" value="TreeGrafter"/>
</dbReference>
<keyword evidence="7" id="KW-0547">Nucleotide-binding</keyword>
<comment type="catalytic activity">
    <reaction evidence="15">
        <text>a 1,2-diacyl-sn-glycerol + ATP = a 1,2-diacyl-sn-glycero-3-phosphate + ADP + H(+)</text>
        <dbReference type="Rhea" id="RHEA:10272"/>
        <dbReference type="ChEBI" id="CHEBI:15378"/>
        <dbReference type="ChEBI" id="CHEBI:17815"/>
        <dbReference type="ChEBI" id="CHEBI:30616"/>
        <dbReference type="ChEBI" id="CHEBI:58608"/>
        <dbReference type="ChEBI" id="CHEBI:456216"/>
        <dbReference type="EC" id="2.7.1.107"/>
    </reaction>
    <physiologicalReaction direction="left-to-right" evidence="15">
        <dbReference type="Rhea" id="RHEA:10273"/>
    </physiologicalReaction>
</comment>
<dbReference type="InterPro" id="IPR045579">
    <property type="entry name" value="AGK_C"/>
</dbReference>
<dbReference type="GO" id="GO:0046512">
    <property type="term" value="P:sphingosine biosynthetic process"/>
    <property type="evidence" value="ECO:0007669"/>
    <property type="project" value="TreeGrafter"/>
</dbReference>
<dbReference type="SMART" id="SM00046">
    <property type="entry name" value="DAGKc"/>
    <property type="match status" value="1"/>
</dbReference>
<evidence type="ECO:0000256" key="13">
    <source>
        <dbReference type="ARBA" id="ARBA00023136"/>
    </source>
</evidence>
<accession>A0A7M7Q875</accession>
<keyword evidence="32" id="KW-1185">Reference proteome</keyword>
<evidence type="ECO:0000256" key="1">
    <source>
        <dbReference type="ARBA" id="ARBA00001946"/>
    </source>
</evidence>
<dbReference type="KEGG" id="nvi:100118806"/>
<evidence type="ECO:0000256" key="16">
    <source>
        <dbReference type="ARBA" id="ARBA00024483"/>
    </source>
</evidence>
<dbReference type="EC" id="2.7.1.107" evidence="5"/>
<dbReference type="GO" id="GO:0047620">
    <property type="term" value="F:acylglycerol kinase activity"/>
    <property type="evidence" value="ECO:0007669"/>
    <property type="project" value="UniProtKB-EC"/>
</dbReference>
<evidence type="ECO:0000256" key="15">
    <source>
        <dbReference type="ARBA" id="ARBA00023411"/>
    </source>
</evidence>
<keyword evidence="10" id="KW-0067">ATP-binding</keyword>
<comment type="catalytic activity">
    <reaction evidence="18">
        <text>a 1-acyl-sn-glycerol + ATP = a 1-acyl-sn-glycero-3-phosphate + ADP + H(+)</text>
        <dbReference type="Rhea" id="RHEA:33747"/>
        <dbReference type="ChEBI" id="CHEBI:15378"/>
        <dbReference type="ChEBI" id="CHEBI:30616"/>
        <dbReference type="ChEBI" id="CHEBI:57970"/>
        <dbReference type="ChEBI" id="CHEBI:64683"/>
        <dbReference type="ChEBI" id="CHEBI:456216"/>
    </reaction>
    <physiologicalReaction direction="left-to-right" evidence="18">
        <dbReference type="Rhea" id="RHEA:33748"/>
    </physiologicalReaction>
</comment>
<dbReference type="Pfam" id="PF19712">
    <property type="entry name" value="AGK_C"/>
    <property type="match status" value="1"/>
</dbReference>
<evidence type="ECO:0000259" key="30">
    <source>
        <dbReference type="PROSITE" id="PS50146"/>
    </source>
</evidence>
<dbReference type="Gene3D" id="3.40.50.10330">
    <property type="entry name" value="Probable inorganic polyphosphate/atp-NAD kinase, domain 1"/>
    <property type="match status" value="1"/>
</dbReference>
<evidence type="ECO:0000256" key="24">
    <source>
        <dbReference type="ARBA" id="ARBA00026142"/>
    </source>
</evidence>
<evidence type="ECO:0000256" key="29">
    <source>
        <dbReference type="ARBA" id="ARBA00048876"/>
    </source>
</evidence>
<comment type="catalytic activity">
    <reaction evidence="20">
        <text>1-hexadecanoyl-sn-glycerol + ATP = 1-hexadecanoyl-sn-glycero-3-phosphate + ADP + H(+)</text>
        <dbReference type="Rhea" id="RHEA:43308"/>
        <dbReference type="ChEBI" id="CHEBI:15378"/>
        <dbReference type="ChEBI" id="CHEBI:30616"/>
        <dbReference type="ChEBI" id="CHEBI:57518"/>
        <dbReference type="ChEBI" id="CHEBI:75542"/>
        <dbReference type="ChEBI" id="CHEBI:456216"/>
    </reaction>
    <physiologicalReaction direction="left-to-right" evidence="20">
        <dbReference type="Rhea" id="RHEA:43309"/>
    </physiologicalReaction>
</comment>
<keyword evidence="11" id="KW-0443">Lipid metabolism</keyword>
<evidence type="ECO:0000256" key="12">
    <source>
        <dbReference type="ARBA" id="ARBA00023128"/>
    </source>
</evidence>
<keyword evidence="9" id="KW-0999">Mitochondrion inner membrane</keyword>
<evidence type="ECO:0000313" key="32">
    <source>
        <dbReference type="Proteomes" id="UP000002358"/>
    </source>
</evidence>
<comment type="similarity">
    <text evidence="21">Belongs to the AGK family.</text>
</comment>
<comment type="catalytic activity">
    <reaction evidence="29">
        <text>N-(hexanoyl)sphing-4-enine + ATP = N-hexanoylsphing-4-enine 1-phosphate + ADP + H(+)</text>
        <dbReference type="Rhea" id="RHEA:43312"/>
        <dbReference type="ChEBI" id="CHEBI:15378"/>
        <dbReference type="ChEBI" id="CHEBI:30616"/>
        <dbReference type="ChEBI" id="CHEBI:63867"/>
        <dbReference type="ChEBI" id="CHEBI:82959"/>
        <dbReference type="ChEBI" id="CHEBI:456216"/>
    </reaction>
    <physiologicalReaction direction="left-to-right" evidence="29">
        <dbReference type="Rhea" id="RHEA:43313"/>
    </physiologicalReaction>
</comment>
<evidence type="ECO:0000256" key="21">
    <source>
        <dbReference type="ARBA" id="ARBA00025749"/>
    </source>
</evidence>
<evidence type="ECO:0000256" key="2">
    <source>
        <dbReference type="ARBA" id="ARBA00004569"/>
    </source>
</evidence>
<evidence type="ECO:0000256" key="10">
    <source>
        <dbReference type="ARBA" id="ARBA00022840"/>
    </source>
</evidence>
<dbReference type="InterPro" id="IPR016064">
    <property type="entry name" value="NAD/diacylglycerol_kinase_sf"/>
</dbReference>
<evidence type="ECO:0000256" key="17">
    <source>
        <dbReference type="ARBA" id="ARBA00024505"/>
    </source>
</evidence>
<dbReference type="SUPFAM" id="SSF111331">
    <property type="entry name" value="NAD kinase/diacylglycerol kinase-like"/>
    <property type="match status" value="1"/>
</dbReference>
<evidence type="ECO:0000313" key="31">
    <source>
        <dbReference type="EnsemblMetazoa" id="XP_031783481"/>
    </source>
</evidence>
<dbReference type="GO" id="GO:0004143">
    <property type="term" value="F:ATP-dependent diacylglycerol kinase activity"/>
    <property type="evidence" value="ECO:0007669"/>
    <property type="project" value="UniProtKB-EC"/>
</dbReference>
<dbReference type="RefSeq" id="XP_031783481.1">
    <property type="nucleotide sequence ID" value="XM_031927621.2"/>
</dbReference>
<evidence type="ECO:0000256" key="20">
    <source>
        <dbReference type="ARBA" id="ARBA00024636"/>
    </source>
</evidence>
<dbReference type="Pfam" id="PF00781">
    <property type="entry name" value="DAGK_cat"/>
    <property type="match status" value="1"/>
</dbReference>
<evidence type="ECO:0000256" key="26">
    <source>
        <dbReference type="ARBA" id="ARBA00044480"/>
    </source>
</evidence>
<evidence type="ECO:0000256" key="14">
    <source>
        <dbReference type="ARBA" id="ARBA00023371"/>
    </source>
</evidence>
<dbReference type="AlphaFoldDB" id="A0A7M7Q875"/>
<dbReference type="FunCoup" id="A0A7M7Q875">
    <property type="interactions" value="952"/>
</dbReference>